<dbReference type="RefSeq" id="WP_051892934.1">
    <property type="nucleotide sequence ID" value="NZ_JGZB01000006.1"/>
</dbReference>
<feature type="compositionally biased region" description="Low complexity" evidence="1">
    <location>
        <begin position="69"/>
        <end position="80"/>
    </location>
</feature>
<accession>A0A087BA04</accession>
<dbReference type="GO" id="GO:0016787">
    <property type="term" value="F:hydrolase activity"/>
    <property type="evidence" value="ECO:0007669"/>
    <property type="project" value="InterPro"/>
</dbReference>
<dbReference type="Pfam" id="PF02230">
    <property type="entry name" value="Abhydrolase_2"/>
    <property type="match status" value="1"/>
</dbReference>
<gene>
    <name evidence="3" type="ORF">BMAGN_0843</name>
</gene>
<dbReference type="AlphaFoldDB" id="A0A087BA04"/>
<dbReference type="EMBL" id="JGZB01000006">
    <property type="protein sequence ID" value="KFI67854.1"/>
    <property type="molecule type" value="Genomic_DNA"/>
</dbReference>
<evidence type="ECO:0000256" key="1">
    <source>
        <dbReference type="SAM" id="MobiDB-lite"/>
    </source>
</evidence>
<organism evidence="3 4">
    <name type="scientific">Bifidobacterium magnum</name>
    <dbReference type="NCBI Taxonomy" id="1692"/>
    <lineage>
        <taxon>Bacteria</taxon>
        <taxon>Bacillati</taxon>
        <taxon>Actinomycetota</taxon>
        <taxon>Actinomycetes</taxon>
        <taxon>Bifidobacteriales</taxon>
        <taxon>Bifidobacteriaceae</taxon>
        <taxon>Bifidobacterium</taxon>
    </lineage>
</organism>
<dbReference type="SUPFAM" id="SSF53474">
    <property type="entry name" value="alpha/beta-Hydrolases"/>
    <property type="match status" value="1"/>
</dbReference>
<name>A0A087BA04_9BIFI</name>
<feature type="region of interest" description="Disordered" evidence="1">
    <location>
        <begin position="68"/>
        <end position="92"/>
    </location>
</feature>
<dbReference type="Proteomes" id="UP000029052">
    <property type="component" value="Unassembled WGS sequence"/>
</dbReference>
<sequence length="202" mass="23127">MQLNATIRLNTTTDDPRTYLMFHGYGNNETSMERILTAIYQHNETQPSYLSFQALPTSLHRRIHLVRAQPQRRSTPPSLRQSRRRPPTTPAFATIRTPQTHPHGLLQGAYLCYRLTQQFPDLFDTAVMLSPAFKEEYAPATASNTRYILCYGDEENHIPEEDQNRCMETLQATGNLTLLTYAGMGHAVCTQEINDLRELLTK</sequence>
<reference evidence="3 4" key="1">
    <citation type="submission" date="2014-03" db="EMBL/GenBank/DDBJ databases">
        <title>Genomics of Bifidobacteria.</title>
        <authorList>
            <person name="Ventura M."/>
            <person name="Milani C."/>
            <person name="Lugli G.A."/>
        </authorList>
    </citation>
    <scope>NUCLEOTIDE SEQUENCE [LARGE SCALE GENOMIC DNA]</scope>
    <source>
        <strain evidence="3 4">LMG 11591</strain>
    </source>
</reference>
<dbReference type="InterPro" id="IPR029058">
    <property type="entry name" value="AB_hydrolase_fold"/>
</dbReference>
<comment type="caution">
    <text evidence="3">The sequence shown here is derived from an EMBL/GenBank/DDBJ whole genome shotgun (WGS) entry which is preliminary data.</text>
</comment>
<dbReference type="Gene3D" id="3.40.50.1820">
    <property type="entry name" value="alpha/beta hydrolase"/>
    <property type="match status" value="1"/>
</dbReference>
<evidence type="ECO:0000259" key="2">
    <source>
        <dbReference type="Pfam" id="PF02230"/>
    </source>
</evidence>
<proteinExistence type="predicted"/>
<dbReference type="STRING" id="1692.BMAGN_0843"/>
<dbReference type="eggNOG" id="COG0400">
    <property type="taxonomic scope" value="Bacteria"/>
</dbReference>
<keyword evidence="4" id="KW-1185">Reference proteome</keyword>
<dbReference type="InterPro" id="IPR003140">
    <property type="entry name" value="PLipase/COase/thioEstase"/>
</dbReference>
<protein>
    <submittedName>
        <fullName evidence="3">Putative phospholipase/carboxylesterase</fullName>
    </submittedName>
</protein>
<feature type="domain" description="Phospholipase/carboxylesterase/thioesterase" evidence="2">
    <location>
        <begin position="125"/>
        <end position="201"/>
    </location>
</feature>
<evidence type="ECO:0000313" key="4">
    <source>
        <dbReference type="Proteomes" id="UP000029052"/>
    </source>
</evidence>
<evidence type="ECO:0000313" key="3">
    <source>
        <dbReference type="EMBL" id="KFI67854.1"/>
    </source>
</evidence>